<dbReference type="EMBL" id="JACKTY010000020">
    <property type="protein sequence ID" value="MCV7226258.1"/>
    <property type="molecule type" value="Genomic_DNA"/>
</dbReference>
<reference evidence="1 2" key="1">
    <citation type="journal article" date="2022" name="BMC Genomics">
        <title>Comparative genome analysis of mycobacteria focusing on tRNA and non-coding RNA.</title>
        <authorList>
            <person name="Behra P.R.K."/>
            <person name="Pettersson B.M.F."/>
            <person name="Ramesh M."/>
            <person name="Das S."/>
            <person name="Dasgupta S."/>
            <person name="Kirsebom L.A."/>
        </authorList>
    </citation>
    <scope>NUCLEOTIDE SEQUENCE [LARGE SCALE GENOMIC DNA]</scope>
    <source>
        <strain evidence="1 2">DSM 44078</strain>
    </source>
</reference>
<comment type="caution">
    <text evidence="1">The sequence shown here is derived from an EMBL/GenBank/DDBJ whole genome shotgun (WGS) entry which is preliminary data.</text>
</comment>
<evidence type="ECO:0000313" key="2">
    <source>
        <dbReference type="Proteomes" id="UP001526201"/>
    </source>
</evidence>
<proteinExistence type="predicted"/>
<keyword evidence="2" id="KW-1185">Reference proteome</keyword>
<evidence type="ECO:0000313" key="1">
    <source>
        <dbReference type="EMBL" id="MCV7226258.1"/>
    </source>
</evidence>
<gene>
    <name evidence="1" type="ORF">H7J73_09480</name>
</gene>
<sequence length="45" mass="5181">MDEQAGEWLTAGRKPFRLFPVPNPLLQVLESLRQPLSRVCCRAQE</sequence>
<name>A0ABT3C9W6_9MYCO</name>
<dbReference type="Proteomes" id="UP001526201">
    <property type="component" value="Unassembled WGS sequence"/>
</dbReference>
<dbReference type="RefSeq" id="WP_264067078.1">
    <property type="nucleotide sequence ID" value="NZ_JACKTY010000020.1"/>
</dbReference>
<organism evidence="1 2">
    <name type="scientific">Mycolicibacterium komossense</name>
    <dbReference type="NCBI Taxonomy" id="1779"/>
    <lineage>
        <taxon>Bacteria</taxon>
        <taxon>Bacillati</taxon>
        <taxon>Actinomycetota</taxon>
        <taxon>Actinomycetes</taxon>
        <taxon>Mycobacteriales</taxon>
        <taxon>Mycobacteriaceae</taxon>
        <taxon>Mycolicibacterium</taxon>
    </lineage>
</organism>
<accession>A0ABT3C9W6</accession>
<protein>
    <submittedName>
        <fullName evidence="1">Uncharacterized protein</fullName>
    </submittedName>
</protein>